<keyword evidence="9" id="KW-0812">Transmembrane</keyword>
<dbReference type="Pfam" id="PF00067">
    <property type="entry name" value="p450"/>
    <property type="match status" value="2"/>
</dbReference>
<dbReference type="PROSITE" id="PS00086">
    <property type="entry name" value="CYTOCHROME_P450"/>
    <property type="match status" value="1"/>
</dbReference>
<gene>
    <name evidence="10" type="ORF">A4U43_C04F15470</name>
</gene>
<protein>
    <submittedName>
        <fullName evidence="10">Uncharacterized protein</fullName>
    </submittedName>
</protein>
<evidence type="ECO:0000313" key="11">
    <source>
        <dbReference type="Proteomes" id="UP000243459"/>
    </source>
</evidence>
<dbReference type="SUPFAM" id="SSF48264">
    <property type="entry name" value="Cytochrome P450"/>
    <property type="match status" value="2"/>
</dbReference>
<evidence type="ECO:0000256" key="9">
    <source>
        <dbReference type="SAM" id="Phobius"/>
    </source>
</evidence>
<dbReference type="PANTHER" id="PTHR47955:SF8">
    <property type="entry name" value="CYTOCHROME P450 71D11-LIKE"/>
    <property type="match status" value="1"/>
</dbReference>
<organism evidence="10 11">
    <name type="scientific">Asparagus officinalis</name>
    <name type="common">Garden asparagus</name>
    <dbReference type="NCBI Taxonomy" id="4686"/>
    <lineage>
        <taxon>Eukaryota</taxon>
        <taxon>Viridiplantae</taxon>
        <taxon>Streptophyta</taxon>
        <taxon>Embryophyta</taxon>
        <taxon>Tracheophyta</taxon>
        <taxon>Spermatophyta</taxon>
        <taxon>Magnoliopsida</taxon>
        <taxon>Liliopsida</taxon>
        <taxon>Asparagales</taxon>
        <taxon>Asparagaceae</taxon>
        <taxon>Asparagoideae</taxon>
        <taxon>Asparagus</taxon>
    </lineage>
</organism>
<accession>A0A5P1F5S9</accession>
<feature type="region of interest" description="Disordered" evidence="8">
    <location>
        <begin position="317"/>
        <end position="384"/>
    </location>
</feature>
<dbReference type="Proteomes" id="UP000243459">
    <property type="component" value="Chromosome 4"/>
</dbReference>
<evidence type="ECO:0000256" key="1">
    <source>
        <dbReference type="ARBA" id="ARBA00010617"/>
    </source>
</evidence>
<dbReference type="PRINTS" id="PR00463">
    <property type="entry name" value="EP450I"/>
</dbReference>
<keyword evidence="3 6" id="KW-0479">Metal-binding</keyword>
<proteinExistence type="inferred from homology"/>
<evidence type="ECO:0000256" key="7">
    <source>
        <dbReference type="RuleBase" id="RU000461"/>
    </source>
</evidence>
<sequence>MELHFPSFPLLFTFLSILILYILTSNHNKEKKKLPPGPWNLPIIGNAHLLAYKPPHRTLRDLATKHGPIMHLKLGQVDFVVVSSPDLAKSVTKTNDINFASRPELLTTKIAGYKTTNLTFAPYGAYWRQLRKICVLHLLSSNRVRSFYSLMEQESANLVKDISTRKSSPVNVTKMVAAMANRVICRAVFSMAREDAEMFLKTAEELIVFASSFRMVDIFPTSKVVDLISVPTVRLIERVRGQMDGMLDRVIREHQEKKKKKKMMGLKEGGGESKDEDLVDVLLRVSESGELEVPITMDNIKATIIVRHVLRRNRHNVIPPGMGNVRAMQESRHHAKMQTRARSSPKQQTQNTRKRPPQPPLPKTSDQGDPAAPPSGRREPCDIDGFHITEGTRVAVNVWAMGRDKGIWGDDAESFRPERFEESSVDFGGGSFEFLPFGAGRRMCPAIGFGLATVEIALAHLVHCFDWEVVDGEELDMREAIRPTLRREEELVLAASASGSAAAWLIN</sequence>
<keyword evidence="9" id="KW-0472">Membrane</keyword>
<evidence type="ECO:0000256" key="4">
    <source>
        <dbReference type="ARBA" id="ARBA00023002"/>
    </source>
</evidence>
<evidence type="ECO:0000256" key="3">
    <source>
        <dbReference type="ARBA" id="ARBA00022723"/>
    </source>
</evidence>
<reference evidence="11" key="1">
    <citation type="journal article" date="2017" name="Nat. Commun.">
        <title>The asparagus genome sheds light on the origin and evolution of a young Y chromosome.</title>
        <authorList>
            <person name="Harkess A."/>
            <person name="Zhou J."/>
            <person name="Xu C."/>
            <person name="Bowers J.E."/>
            <person name="Van der Hulst R."/>
            <person name="Ayyampalayam S."/>
            <person name="Mercati F."/>
            <person name="Riccardi P."/>
            <person name="McKain M.R."/>
            <person name="Kakrana A."/>
            <person name="Tang H."/>
            <person name="Ray J."/>
            <person name="Groenendijk J."/>
            <person name="Arikit S."/>
            <person name="Mathioni S.M."/>
            <person name="Nakano M."/>
            <person name="Shan H."/>
            <person name="Telgmann-Rauber A."/>
            <person name="Kanno A."/>
            <person name="Yue Z."/>
            <person name="Chen H."/>
            <person name="Li W."/>
            <person name="Chen Y."/>
            <person name="Xu X."/>
            <person name="Zhang Y."/>
            <person name="Luo S."/>
            <person name="Chen H."/>
            <person name="Gao J."/>
            <person name="Mao Z."/>
            <person name="Pires J.C."/>
            <person name="Luo M."/>
            <person name="Kudrna D."/>
            <person name="Wing R.A."/>
            <person name="Meyers B.C."/>
            <person name="Yi K."/>
            <person name="Kong H."/>
            <person name="Lavrijsen P."/>
            <person name="Sunseri F."/>
            <person name="Falavigna A."/>
            <person name="Ye Y."/>
            <person name="Leebens-Mack J.H."/>
            <person name="Chen G."/>
        </authorList>
    </citation>
    <scope>NUCLEOTIDE SEQUENCE [LARGE SCALE GENOMIC DNA]</scope>
    <source>
        <strain evidence="11">cv. DH0086</strain>
    </source>
</reference>
<keyword evidence="2 6" id="KW-0349">Heme</keyword>
<dbReference type="Gene3D" id="1.10.630.10">
    <property type="entry name" value="Cytochrome P450"/>
    <property type="match status" value="2"/>
</dbReference>
<dbReference type="PANTHER" id="PTHR47955">
    <property type="entry name" value="CYTOCHROME P450 FAMILY 71 PROTEIN"/>
    <property type="match status" value="1"/>
</dbReference>
<comment type="cofactor">
    <cofactor evidence="6">
        <name>heme</name>
        <dbReference type="ChEBI" id="CHEBI:30413"/>
    </cofactor>
</comment>
<dbReference type="GO" id="GO:0004497">
    <property type="term" value="F:monooxygenase activity"/>
    <property type="evidence" value="ECO:0007669"/>
    <property type="project" value="UniProtKB-KW"/>
</dbReference>
<comment type="similarity">
    <text evidence="1 7">Belongs to the cytochrome P450 family.</text>
</comment>
<evidence type="ECO:0000256" key="8">
    <source>
        <dbReference type="SAM" id="MobiDB-lite"/>
    </source>
</evidence>
<dbReference type="InterPro" id="IPR001128">
    <property type="entry name" value="Cyt_P450"/>
</dbReference>
<evidence type="ECO:0000313" key="10">
    <source>
        <dbReference type="EMBL" id="ONK72079.1"/>
    </source>
</evidence>
<feature type="transmembrane region" description="Helical" evidence="9">
    <location>
        <begin position="6"/>
        <end position="24"/>
    </location>
</feature>
<dbReference type="GO" id="GO:0020037">
    <property type="term" value="F:heme binding"/>
    <property type="evidence" value="ECO:0007669"/>
    <property type="project" value="InterPro"/>
</dbReference>
<keyword evidence="4 7" id="KW-0560">Oxidoreductase</keyword>
<dbReference type="InterPro" id="IPR036396">
    <property type="entry name" value="Cyt_P450_sf"/>
</dbReference>
<dbReference type="InterPro" id="IPR002401">
    <property type="entry name" value="Cyt_P450_E_grp-I"/>
</dbReference>
<keyword evidence="7" id="KW-0503">Monooxygenase</keyword>
<dbReference type="AlphaFoldDB" id="A0A5P1F5S9"/>
<dbReference type="GO" id="GO:0016705">
    <property type="term" value="F:oxidoreductase activity, acting on paired donors, with incorporation or reduction of molecular oxygen"/>
    <property type="evidence" value="ECO:0007669"/>
    <property type="project" value="InterPro"/>
</dbReference>
<dbReference type="GO" id="GO:0005506">
    <property type="term" value="F:iron ion binding"/>
    <property type="evidence" value="ECO:0007669"/>
    <property type="project" value="InterPro"/>
</dbReference>
<keyword evidence="9" id="KW-1133">Transmembrane helix</keyword>
<dbReference type="InterPro" id="IPR017972">
    <property type="entry name" value="Cyt_P450_CS"/>
</dbReference>
<evidence type="ECO:0000256" key="2">
    <source>
        <dbReference type="ARBA" id="ARBA00022617"/>
    </source>
</evidence>
<keyword evidence="5 6" id="KW-0408">Iron</keyword>
<keyword evidence="11" id="KW-1185">Reference proteome</keyword>
<feature type="compositionally biased region" description="Polar residues" evidence="8">
    <location>
        <begin position="340"/>
        <end position="351"/>
    </location>
</feature>
<evidence type="ECO:0000256" key="6">
    <source>
        <dbReference type="PIRSR" id="PIRSR602401-1"/>
    </source>
</evidence>
<name>A0A5P1F5S9_ASPOF</name>
<evidence type="ECO:0000256" key="5">
    <source>
        <dbReference type="ARBA" id="ARBA00023004"/>
    </source>
</evidence>
<dbReference type="EMBL" id="CM007384">
    <property type="protein sequence ID" value="ONK72079.1"/>
    <property type="molecule type" value="Genomic_DNA"/>
</dbReference>
<feature type="binding site" description="axial binding residue" evidence="6">
    <location>
        <position position="444"/>
    </location>
    <ligand>
        <name>heme</name>
        <dbReference type="ChEBI" id="CHEBI:30413"/>
    </ligand>
    <ligandPart>
        <name>Fe</name>
        <dbReference type="ChEBI" id="CHEBI:18248"/>
    </ligandPart>
</feature>
<dbReference type="Gramene" id="ONK72079">
    <property type="protein sequence ID" value="ONK72079"/>
    <property type="gene ID" value="A4U43_C04F15470"/>
</dbReference>